<evidence type="ECO:0000313" key="3">
    <source>
        <dbReference type="EMBL" id="GBF97298.1"/>
    </source>
</evidence>
<feature type="domain" description="Isochorismatase-like" evidence="2">
    <location>
        <begin position="21"/>
        <end position="171"/>
    </location>
</feature>
<sequence length="210" mass="22433">MAAVGAAAARSALGKLSANSTALFVCDIQERFRPVITGFPAVIDTARRMVRGANVIGLPVVVTEQYPAKLGSTVSELAEVLPPAAPIVAKTLFSMVTPEVAAFLEANSAIRQVLLCGIETHVCVLQTSLDLIERGYEVHVLTDGVSSQRLTDREAGLMRMSQSGAYLGSSEMCLFQLMKDAKANGFKEISALVREPRPDMLLLPGLRTAM</sequence>
<dbReference type="InterPro" id="IPR000868">
    <property type="entry name" value="Isochorismatase-like_dom"/>
</dbReference>
<proteinExistence type="inferred from homology"/>
<dbReference type="SUPFAM" id="SSF52499">
    <property type="entry name" value="Isochorismatase-like hydrolases"/>
    <property type="match status" value="1"/>
</dbReference>
<accession>A0A2V0PBR0</accession>
<dbReference type="EMBL" id="BDRX01000096">
    <property type="protein sequence ID" value="GBF97298.1"/>
    <property type="molecule type" value="Genomic_DNA"/>
</dbReference>
<dbReference type="AlphaFoldDB" id="A0A2V0PBR0"/>
<comment type="caution">
    <text evidence="3">The sequence shown here is derived from an EMBL/GenBank/DDBJ whole genome shotgun (WGS) entry which is preliminary data.</text>
</comment>
<evidence type="ECO:0000259" key="2">
    <source>
        <dbReference type="Pfam" id="PF00857"/>
    </source>
</evidence>
<dbReference type="InterPro" id="IPR050993">
    <property type="entry name" value="Isochorismatase_domain"/>
</dbReference>
<reference evidence="3 4" key="1">
    <citation type="journal article" date="2018" name="Sci. Rep.">
        <title>Raphidocelis subcapitata (=Pseudokirchneriella subcapitata) provides an insight into genome evolution and environmental adaptations in the Sphaeropleales.</title>
        <authorList>
            <person name="Suzuki S."/>
            <person name="Yamaguchi H."/>
            <person name="Nakajima N."/>
            <person name="Kawachi M."/>
        </authorList>
    </citation>
    <scope>NUCLEOTIDE SEQUENCE [LARGE SCALE GENOMIC DNA]</scope>
    <source>
        <strain evidence="3 4">NIES-35</strain>
    </source>
</reference>
<dbReference type="PANTHER" id="PTHR14119:SF3">
    <property type="entry name" value="ISOCHORISMATASE DOMAIN-CONTAINING PROTEIN 2"/>
    <property type="match status" value="1"/>
</dbReference>
<dbReference type="Proteomes" id="UP000247498">
    <property type="component" value="Unassembled WGS sequence"/>
</dbReference>
<dbReference type="InterPro" id="IPR036380">
    <property type="entry name" value="Isochorismatase-like_sf"/>
</dbReference>
<dbReference type="Pfam" id="PF00857">
    <property type="entry name" value="Isochorismatase"/>
    <property type="match status" value="1"/>
</dbReference>
<protein>
    <recommendedName>
        <fullName evidence="2">Isochorismatase-like domain-containing protein</fullName>
    </recommendedName>
</protein>
<dbReference type="PANTHER" id="PTHR14119">
    <property type="entry name" value="HYDROLASE"/>
    <property type="match status" value="1"/>
</dbReference>
<dbReference type="STRING" id="307507.A0A2V0PBR0"/>
<comment type="similarity">
    <text evidence="1">Belongs to the isochorismatase family.</text>
</comment>
<organism evidence="3 4">
    <name type="scientific">Raphidocelis subcapitata</name>
    <dbReference type="NCBI Taxonomy" id="307507"/>
    <lineage>
        <taxon>Eukaryota</taxon>
        <taxon>Viridiplantae</taxon>
        <taxon>Chlorophyta</taxon>
        <taxon>core chlorophytes</taxon>
        <taxon>Chlorophyceae</taxon>
        <taxon>CS clade</taxon>
        <taxon>Sphaeropleales</taxon>
        <taxon>Selenastraceae</taxon>
        <taxon>Raphidocelis</taxon>
    </lineage>
</organism>
<gene>
    <name evidence="3" type="ORF">Rsub_09989</name>
</gene>
<dbReference type="InParanoid" id="A0A2V0PBR0"/>
<dbReference type="Gene3D" id="3.40.50.850">
    <property type="entry name" value="Isochorismatase-like"/>
    <property type="match status" value="1"/>
</dbReference>
<dbReference type="OrthoDB" id="269496at2759"/>
<name>A0A2V0PBR0_9CHLO</name>
<keyword evidence="4" id="KW-1185">Reference proteome</keyword>
<evidence type="ECO:0000313" key="4">
    <source>
        <dbReference type="Proteomes" id="UP000247498"/>
    </source>
</evidence>
<evidence type="ECO:0000256" key="1">
    <source>
        <dbReference type="ARBA" id="ARBA00006336"/>
    </source>
</evidence>
<dbReference type="CDD" id="cd01012">
    <property type="entry name" value="YcaC_related"/>
    <property type="match status" value="1"/>
</dbReference>